<keyword evidence="3" id="KW-1185">Reference proteome</keyword>
<dbReference type="PANTHER" id="PTHR35711">
    <property type="entry name" value="EXPRESSED PROTEIN"/>
    <property type="match status" value="1"/>
</dbReference>
<feature type="compositionally biased region" description="Acidic residues" evidence="1">
    <location>
        <begin position="778"/>
        <end position="787"/>
    </location>
</feature>
<feature type="region of interest" description="Disordered" evidence="1">
    <location>
        <begin position="484"/>
        <end position="549"/>
    </location>
</feature>
<dbReference type="SUPFAM" id="SSF63829">
    <property type="entry name" value="Calcium-dependent phosphotriesterase"/>
    <property type="match status" value="1"/>
</dbReference>
<feature type="region of interest" description="Disordered" evidence="1">
    <location>
        <begin position="775"/>
        <end position="800"/>
    </location>
</feature>
<feature type="compositionally biased region" description="Acidic residues" evidence="1">
    <location>
        <begin position="229"/>
        <end position="240"/>
    </location>
</feature>
<sequence>MAAGLYAPPGLAAGPLLLRGPVSTPAARLTPARSPGAAVPSAPMPGSPPYPFAFFGAAPSDWFDLEGDLFSYELCFVAPPDAAARRAVGEAWERALDARAVEHCEPFQWADRWALVRVRPAGWSKACVDDMARAVQQALTAVHGAHPIEVASLAEAIESDGDWDAWSAEQRPEPPTGPRWPVELPRFGGGKRFEAACAVDPAVEAAREAARAAPPEEERSSASTAGDDHEADEADASDDDDKPRVISGGLRLERVPGYKAPEPPDEQRKLFGRSGEVQIAPNGLVFGVAKPKRKPPVAAWIEHGELRTAQGDPLATTTGAHVAARDDGGAALIGEDSEAVWEVVFAEGSVRRLFEHDEPLSDVAYGPEGRVLVLAGSIDAYRREGSDVALEGRWDLDGYGMHSVFGGRLLLVKCFDDEDESADGVTILGYDGSTMRRLARVRISIGDIVIEGARVIVEDGSEYYALLGLEELAARFAAQPDAFPELKKRKPGDEDEDGDEDESARGEGDDEDGSASGEGDEDEESRPEVLEGALRLERRRSREVPPEPEIERAERDLFGSSSCVAVAPGDRVYGIAKLRRKPAAAAWIEGGELKRAEGDALPSPHGYIAAREDGGAVLYGFDYKLVAELSFADGKLRRLFEHEASISDITYGPEDRVILATGESLDVYRREGEGAVLEQRWDVGGYGLTPALGGRLLLVKSYEGEDSEDGLTFVGFDGSKLRRVGRVKASVGEVRIAEGRAFMDHIGDTYELLGLDTLIERLATSPDAFPEVAVYAPSEEEDDDEAPESGPKRAPEEYAIEPAPGRVGLRYLGKQRPLPEDEEDVPKDVRARFGAGARELERYRPADVYIGWKKEARRSFVFAVLKDGELIETAVKASSPSSMGLVNADRSAALVATDGDAKLWWVDLPHGKPILVHDFSKEESEDEIYTLDALASGRVIVGTSSETWIFSVSGGASRLEARGDLDLRVVESAAGGRVAVLEVSEGKPIRVWGVYDDGVRTLAELEPEPLSFEPSADGRFFFEAVNRLGWYELVNLEDAWEAGRRDTSGEHYPRVALAPKPPEQDEDDGEDSDSDDGEDGDSDDGEEPESVE</sequence>
<feature type="region of interest" description="Disordered" evidence="1">
    <location>
        <begin position="1045"/>
        <end position="1092"/>
    </location>
</feature>
<accession>A9FHE5</accession>
<evidence type="ECO:0000313" key="2">
    <source>
        <dbReference type="EMBL" id="CAN98208.1"/>
    </source>
</evidence>
<dbReference type="STRING" id="448385.sce8038"/>
<feature type="compositionally biased region" description="Basic and acidic residues" evidence="1">
    <location>
        <begin position="206"/>
        <end position="220"/>
    </location>
</feature>
<organism evidence="2 3">
    <name type="scientific">Sorangium cellulosum (strain So ce56)</name>
    <name type="common">Polyangium cellulosum (strain So ce56)</name>
    <dbReference type="NCBI Taxonomy" id="448385"/>
    <lineage>
        <taxon>Bacteria</taxon>
        <taxon>Pseudomonadati</taxon>
        <taxon>Myxococcota</taxon>
        <taxon>Polyangia</taxon>
        <taxon>Polyangiales</taxon>
        <taxon>Polyangiaceae</taxon>
        <taxon>Sorangium</taxon>
    </lineage>
</organism>
<dbReference type="AlphaFoldDB" id="A9FHE5"/>
<feature type="compositionally biased region" description="Basic and acidic residues" evidence="1">
    <location>
        <begin position="526"/>
        <end position="549"/>
    </location>
</feature>
<feature type="region of interest" description="Disordered" evidence="1">
    <location>
        <begin position="206"/>
        <end position="266"/>
    </location>
</feature>
<evidence type="ECO:0000256" key="1">
    <source>
        <dbReference type="SAM" id="MobiDB-lite"/>
    </source>
</evidence>
<dbReference type="PANTHER" id="PTHR35711:SF1">
    <property type="entry name" value="ECTODERMAL, ISOFORM F"/>
    <property type="match status" value="1"/>
</dbReference>
<dbReference type="SUPFAM" id="SSF69322">
    <property type="entry name" value="Tricorn protease domain 2"/>
    <property type="match status" value="1"/>
</dbReference>
<evidence type="ECO:0000313" key="3">
    <source>
        <dbReference type="Proteomes" id="UP000002139"/>
    </source>
</evidence>
<dbReference type="Proteomes" id="UP000002139">
    <property type="component" value="Chromosome"/>
</dbReference>
<reference evidence="2 3" key="1">
    <citation type="journal article" date="2007" name="Nat. Biotechnol.">
        <title>Complete genome sequence of the myxobacterium Sorangium cellulosum.</title>
        <authorList>
            <person name="Schneiker S."/>
            <person name="Perlova O."/>
            <person name="Kaiser O."/>
            <person name="Gerth K."/>
            <person name="Alici A."/>
            <person name="Altmeyer M.O."/>
            <person name="Bartels D."/>
            <person name="Bekel T."/>
            <person name="Beyer S."/>
            <person name="Bode E."/>
            <person name="Bode H.B."/>
            <person name="Bolten C.J."/>
            <person name="Choudhuri J.V."/>
            <person name="Doss S."/>
            <person name="Elnakady Y.A."/>
            <person name="Frank B."/>
            <person name="Gaigalat L."/>
            <person name="Goesmann A."/>
            <person name="Groeger C."/>
            <person name="Gross F."/>
            <person name="Jelsbak L."/>
            <person name="Jelsbak L."/>
            <person name="Kalinowski J."/>
            <person name="Kegler C."/>
            <person name="Knauber T."/>
            <person name="Konietzny S."/>
            <person name="Kopp M."/>
            <person name="Krause L."/>
            <person name="Krug D."/>
            <person name="Linke B."/>
            <person name="Mahmud T."/>
            <person name="Martinez-Arias R."/>
            <person name="McHardy A.C."/>
            <person name="Merai M."/>
            <person name="Meyer F."/>
            <person name="Mormann S."/>
            <person name="Munoz-Dorado J."/>
            <person name="Perez J."/>
            <person name="Pradella S."/>
            <person name="Rachid S."/>
            <person name="Raddatz G."/>
            <person name="Rosenau F."/>
            <person name="Rueckert C."/>
            <person name="Sasse F."/>
            <person name="Scharfe M."/>
            <person name="Schuster S.C."/>
            <person name="Suen G."/>
            <person name="Treuner-Lange A."/>
            <person name="Velicer G.J."/>
            <person name="Vorholter F.-J."/>
            <person name="Weissman K.J."/>
            <person name="Welch R.D."/>
            <person name="Wenzel S.C."/>
            <person name="Whitworth D.E."/>
            <person name="Wilhelm S."/>
            <person name="Wittmann C."/>
            <person name="Bloecker H."/>
            <person name="Puehler A."/>
            <person name="Mueller R."/>
        </authorList>
    </citation>
    <scope>NUCLEOTIDE SEQUENCE [LARGE SCALE GENOMIC DNA]</scope>
    <source>
        <strain evidence="3">So ce56</strain>
    </source>
</reference>
<gene>
    <name evidence="2" type="ordered locus">sce8038</name>
</gene>
<proteinExistence type="predicted"/>
<feature type="compositionally biased region" description="Acidic residues" evidence="1">
    <location>
        <begin position="1064"/>
        <end position="1092"/>
    </location>
</feature>
<name>A9FHE5_SORC5</name>
<protein>
    <submittedName>
        <fullName evidence="2">Uncharacterized protein</fullName>
    </submittedName>
</protein>
<feature type="compositionally biased region" description="Acidic residues" evidence="1">
    <location>
        <begin position="493"/>
        <end position="525"/>
    </location>
</feature>
<dbReference type="KEGG" id="scl:sce8038"/>
<dbReference type="HOGENOM" id="CLU_284391_0_0_7"/>
<dbReference type="EMBL" id="AM746676">
    <property type="protein sequence ID" value="CAN98208.1"/>
    <property type="molecule type" value="Genomic_DNA"/>
</dbReference>